<dbReference type="InterPro" id="IPR050266">
    <property type="entry name" value="AB_hydrolase_sf"/>
</dbReference>
<dbReference type="GO" id="GO:0016020">
    <property type="term" value="C:membrane"/>
    <property type="evidence" value="ECO:0007669"/>
    <property type="project" value="TreeGrafter"/>
</dbReference>
<name>A0A243QC07_9ACTN</name>
<gene>
    <name evidence="2" type="ORF">CA982_10670</name>
</gene>
<dbReference type="InterPro" id="IPR000073">
    <property type="entry name" value="AB_hydrolase_1"/>
</dbReference>
<dbReference type="Proteomes" id="UP000194632">
    <property type="component" value="Unassembled WGS sequence"/>
</dbReference>
<evidence type="ECO:0000313" key="3">
    <source>
        <dbReference type="Proteomes" id="UP000194632"/>
    </source>
</evidence>
<accession>A0A243QC07</accession>
<dbReference type="PRINTS" id="PR00111">
    <property type="entry name" value="ABHYDROLASE"/>
</dbReference>
<evidence type="ECO:0000259" key="1">
    <source>
        <dbReference type="Pfam" id="PF12697"/>
    </source>
</evidence>
<reference evidence="2 3" key="1">
    <citation type="submission" date="2017-05" db="EMBL/GenBank/DDBJ databases">
        <title>Biotechnological potential of actinobacteria isolated from South African environments.</title>
        <authorList>
            <person name="Le Roes-Hill M."/>
            <person name="Prins A."/>
            <person name="Durrell K.A."/>
        </authorList>
    </citation>
    <scope>NUCLEOTIDE SEQUENCE [LARGE SCALE GENOMIC DNA]</scope>
    <source>
        <strain evidence="2">BS2</strain>
    </source>
</reference>
<dbReference type="EMBL" id="NGFO01000010">
    <property type="protein sequence ID" value="OUC78848.1"/>
    <property type="molecule type" value="Genomic_DNA"/>
</dbReference>
<dbReference type="Gene3D" id="3.40.50.1820">
    <property type="entry name" value="alpha/beta hydrolase"/>
    <property type="match status" value="1"/>
</dbReference>
<comment type="caution">
    <text evidence="2">The sequence shown here is derived from an EMBL/GenBank/DDBJ whole genome shotgun (WGS) entry which is preliminary data.</text>
</comment>
<dbReference type="STRING" id="417102.CA982_10670"/>
<dbReference type="Pfam" id="PF12697">
    <property type="entry name" value="Abhydrolase_6"/>
    <property type="match status" value="1"/>
</dbReference>
<feature type="domain" description="AB hydrolase-1" evidence="1">
    <location>
        <begin position="45"/>
        <end position="290"/>
    </location>
</feature>
<dbReference type="GO" id="GO:0046464">
    <property type="term" value="P:acylglycerol catabolic process"/>
    <property type="evidence" value="ECO:0007669"/>
    <property type="project" value="TreeGrafter"/>
</dbReference>
<dbReference type="InterPro" id="IPR029058">
    <property type="entry name" value="AB_hydrolase_fold"/>
</dbReference>
<proteinExistence type="predicted"/>
<sequence>MVDCRCTGCAVVRAACDFRCSRCEVTTVPDLPAEHVAVDGRGPAVLLCSGLGGNWFDWDGVVHLLSSERQVIRSDRPGYGLNPPAAEVPSIRGEVERLRRLMHELTLRGPTIVVGHSLGGLYAEALARTHPSLVGGVVLVDGSVPTPSRTALSPDCRDSIAQTLAGLLVGSGVPTLVPTAHRLLIGSVRESGSSRSEVAATVLRGRSYIRALLREYAAYPRLVADLMEIRGSAPLLGPALVIAADSGRAFPSSARWIRMQRRAARELRAECVVLTPARHHLMVDRAADVAGLIRSAGSK</sequence>
<dbReference type="SUPFAM" id="SSF53474">
    <property type="entry name" value="alpha/beta-Hydrolases"/>
    <property type="match status" value="1"/>
</dbReference>
<dbReference type="PANTHER" id="PTHR43798:SF5">
    <property type="entry name" value="MONOACYLGLYCEROL LIPASE ABHD6"/>
    <property type="match status" value="1"/>
</dbReference>
<dbReference type="AlphaFoldDB" id="A0A243QC07"/>
<organism evidence="2 3">
    <name type="scientific">Gordonia lacunae</name>
    <dbReference type="NCBI Taxonomy" id="417102"/>
    <lineage>
        <taxon>Bacteria</taxon>
        <taxon>Bacillati</taxon>
        <taxon>Actinomycetota</taxon>
        <taxon>Actinomycetes</taxon>
        <taxon>Mycobacteriales</taxon>
        <taxon>Gordoniaceae</taxon>
        <taxon>Gordonia</taxon>
    </lineage>
</organism>
<dbReference type="PANTHER" id="PTHR43798">
    <property type="entry name" value="MONOACYLGLYCEROL LIPASE"/>
    <property type="match status" value="1"/>
</dbReference>
<protein>
    <recommendedName>
        <fullName evidence="1">AB hydrolase-1 domain-containing protein</fullName>
    </recommendedName>
</protein>
<dbReference type="GO" id="GO:0047372">
    <property type="term" value="F:monoacylglycerol lipase activity"/>
    <property type="evidence" value="ECO:0007669"/>
    <property type="project" value="TreeGrafter"/>
</dbReference>
<keyword evidence="3" id="KW-1185">Reference proteome</keyword>
<evidence type="ECO:0000313" key="2">
    <source>
        <dbReference type="EMBL" id="OUC78848.1"/>
    </source>
</evidence>